<name>A0A369JPG6_HYPMA</name>
<dbReference type="Proteomes" id="UP000076154">
    <property type="component" value="Unassembled WGS sequence"/>
</dbReference>
<proteinExistence type="predicted"/>
<comment type="caution">
    <text evidence="2">The sequence shown here is derived from an EMBL/GenBank/DDBJ whole genome shotgun (WGS) entry which is preliminary data.</text>
</comment>
<sequence length="63" mass="7218">MAAPGNTDASLIFLSLEECGCEDKLGWGCAGKTTFKRLERKRNREHPREIWRHGAQFSKKRKA</sequence>
<accession>A0A369JPG6</accession>
<organism evidence="2 3">
    <name type="scientific">Hypsizygus marmoreus</name>
    <name type="common">White beech mushroom</name>
    <name type="synonym">Agaricus marmoreus</name>
    <dbReference type="NCBI Taxonomy" id="39966"/>
    <lineage>
        <taxon>Eukaryota</taxon>
        <taxon>Fungi</taxon>
        <taxon>Dikarya</taxon>
        <taxon>Basidiomycota</taxon>
        <taxon>Agaricomycotina</taxon>
        <taxon>Agaricomycetes</taxon>
        <taxon>Agaricomycetidae</taxon>
        <taxon>Agaricales</taxon>
        <taxon>Tricholomatineae</taxon>
        <taxon>Lyophyllaceae</taxon>
        <taxon>Hypsizygus</taxon>
    </lineage>
</organism>
<evidence type="ECO:0000313" key="2">
    <source>
        <dbReference type="EMBL" id="RDB22447.1"/>
    </source>
</evidence>
<feature type="region of interest" description="Disordered" evidence="1">
    <location>
        <begin position="40"/>
        <end position="63"/>
    </location>
</feature>
<dbReference type="AlphaFoldDB" id="A0A369JPG6"/>
<dbReference type="EMBL" id="LUEZ02000050">
    <property type="protein sequence ID" value="RDB22447.1"/>
    <property type="molecule type" value="Genomic_DNA"/>
</dbReference>
<gene>
    <name evidence="2" type="ORF">Hypma_010415</name>
</gene>
<protein>
    <submittedName>
        <fullName evidence="2">Uncharacterized protein</fullName>
    </submittedName>
</protein>
<evidence type="ECO:0000313" key="3">
    <source>
        <dbReference type="Proteomes" id="UP000076154"/>
    </source>
</evidence>
<reference evidence="2" key="1">
    <citation type="submission" date="2018-04" db="EMBL/GenBank/DDBJ databases">
        <title>Whole genome sequencing of Hypsizygus marmoreus.</title>
        <authorList>
            <person name="Choi I.-G."/>
            <person name="Min B."/>
            <person name="Kim J.-G."/>
            <person name="Kim S."/>
            <person name="Oh Y.-L."/>
            <person name="Kong W.-S."/>
            <person name="Park H."/>
            <person name="Jeong J."/>
            <person name="Song E.-S."/>
        </authorList>
    </citation>
    <scope>NUCLEOTIDE SEQUENCE [LARGE SCALE GENOMIC DNA]</scope>
    <source>
        <strain evidence="2">51987-8</strain>
    </source>
</reference>
<keyword evidence="3" id="KW-1185">Reference proteome</keyword>
<evidence type="ECO:0000256" key="1">
    <source>
        <dbReference type="SAM" id="MobiDB-lite"/>
    </source>
</evidence>
<dbReference type="InParanoid" id="A0A369JPG6"/>